<sequence>MRAVWLAGVDNRLDHEPYLDVRAASPMTSWAAVLHRAKSTLACSRMHVFRSCTSTYIDAFKKYQKIGMLKNPAAQMLIYPSTDGKQPVNCLIDPCLTAKCPNHPDAVCEANYCGGCFADFFDSNGKKAGLYRTSFWMAVKDSKEKSVPFCTLIKNGQGD</sequence>
<reference evidence="2" key="1">
    <citation type="submission" date="2022-11" db="UniProtKB">
        <authorList>
            <consortium name="WormBaseParasite"/>
        </authorList>
    </citation>
    <scope>IDENTIFICATION</scope>
</reference>
<protein>
    <submittedName>
        <fullName evidence="2">Uncharacterized protein</fullName>
    </submittedName>
</protein>
<dbReference type="WBParaSite" id="nRc.2.0.1.t27982-RA">
    <property type="protein sequence ID" value="nRc.2.0.1.t27982-RA"/>
    <property type="gene ID" value="nRc.2.0.1.g27982"/>
</dbReference>
<dbReference type="AlphaFoldDB" id="A0A915JPG5"/>
<evidence type="ECO:0000313" key="1">
    <source>
        <dbReference type="Proteomes" id="UP000887565"/>
    </source>
</evidence>
<dbReference type="Proteomes" id="UP000887565">
    <property type="component" value="Unplaced"/>
</dbReference>
<evidence type="ECO:0000313" key="2">
    <source>
        <dbReference type="WBParaSite" id="nRc.2.0.1.t27982-RA"/>
    </source>
</evidence>
<name>A0A915JPG5_ROMCU</name>
<accession>A0A915JPG5</accession>
<organism evidence="1 2">
    <name type="scientific">Romanomermis culicivorax</name>
    <name type="common">Nematode worm</name>
    <dbReference type="NCBI Taxonomy" id="13658"/>
    <lineage>
        <taxon>Eukaryota</taxon>
        <taxon>Metazoa</taxon>
        <taxon>Ecdysozoa</taxon>
        <taxon>Nematoda</taxon>
        <taxon>Enoplea</taxon>
        <taxon>Dorylaimia</taxon>
        <taxon>Mermithida</taxon>
        <taxon>Mermithoidea</taxon>
        <taxon>Mermithidae</taxon>
        <taxon>Romanomermis</taxon>
    </lineage>
</organism>
<keyword evidence="1" id="KW-1185">Reference proteome</keyword>
<proteinExistence type="predicted"/>